<dbReference type="RefSeq" id="WP_188544938.1">
    <property type="nucleotide sequence ID" value="NZ_BMCU01000002.1"/>
</dbReference>
<evidence type="ECO:0000313" key="13">
    <source>
        <dbReference type="EMBL" id="GGG08579.1"/>
    </source>
</evidence>
<evidence type="ECO:0000313" key="14">
    <source>
        <dbReference type="Proteomes" id="UP000654257"/>
    </source>
</evidence>
<protein>
    <recommendedName>
        <fullName evidence="9">Regulator of SigK</fullName>
    </recommendedName>
    <alternativeName>
        <fullName evidence="8">Sigma-K anti-sigma factor RskA</fullName>
    </alternativeName>
</protein>
<dbReference type="Pfam" id="PF22618">
    <property type="entry name" value="RskA_N"/>
    <property type="match status" value="1"/>
</dbReference>
<evidence type="ECO:0000259" key="12">
    <source>
        <dbReference type="Pfam" id="PF22618"/>
    </source>
</evidence>
<dbReference type="GO" id="GO:0005886">
    <property type="term" value="C:plasma membrane"/>
    <property type="evidence" value="ECO:0007669"/>
    <property type="project" value="UniProtKB-SubCell"/>
</dbReference>
<evidence type="ECO:0000256" key="3">
    <source>
        <dbReference type="ARBA" id="ARBA00022692"/>
    </source>
</evidence>
<feature type="domain" description="Anti-sigma K factor RskA C-terminal" evidence="11">
    <location>
        <begin position="106"/>
        <end position="241"/>
    </location>
</feature>
<dbReference type="AlphaFoldDB" id="A0A917D2G3"/>
<comment type="subcellular location">
    <subcellularLocation>
        <location evidence="1">Cell membrane</location>
        <topology evidence="1">Single-pass membrane protein</topology>
    </subcellularLocation>
</comment>
<dbReference type="InterPro" id="IPR053877">
    <property type="entry name" value="RskA_N"/>
</dbReference>
<evidence type="ECO:0000256" key="6">
    <source>
        <dbReference type="ARBA" id="ARBA00023136"/>
    </source>
</evidence>
<reference evidence="13" key="2">
    <citation type="submission" date="2020-09" db="EMBL/GenBank/DDBJ databases">
        <authorList>
            <person name="Sun Q."/>
            <person name="Sedlacek I."/>
        </authorList>
    </citation>
    <scope>NUCLEOTIDE SEQUENCE</scope>
    <source>
        <strain evidence="13">CCM 7905</strain>
    </source>
</reference>
<keyword evidence="3 10" id="KW-0812">Transmembrane</keyword>
<evidence type="ECO:0000256" key="8">
    <source>
        <dbReference type="ARBA" id="ARBA00029829"/>
    </source>
</evidence>
<feature type="domain" description="Anti-sigma-K factor RskA N-terminal" evidence="12">
    <location>
        <begin position="9"/>
        <end position="56"/>
    </location>
</feature>
<proteinExistence type="predicted"/>
<name>A0A917D2G3_9NOCA</name>
<evidence type="ECO:0000256" key="10">
    <source>
        <dbReference type="SAM" id="Phobius"/>
    </source>
</evidence>
<evidence type="ECO:0000259" key="11">
    <source>
        <dbReference type="Pfam" id="PF10099"/>
    </source>
</evidence>
<feature type="transmembrane region" description="Helical" evidence="10">
    <location>
        <begin position="104"/>
        <end position="126"/>
    </location>
</feature>
<evidence type="ECO:0000256" key="4">
    <source>
        <dbReference type="ARBA" id="ARBA00022989"/>
    </source>
</evidence>
<accession>A0A917D2G3</accession>
<dbReference type="Pfam" id="PF10099">
    <property type="entry name" value="RskA_C"/>
    <property type="match status" value="1"/>
</dbReference>
<dbReference type="InterPro" id="IPR041916">
    <property type="entry name" value="Anti_sigma_zinc_sf"/>
</dbReference>
<dbReference type="GO" id="GO:0006417">
    <property type="term" value="P:regulation of translation"/>
    <property type="evidence" value="ECO:0007669"/>
    <property type="project" value="TreeGrafter"/>
</dbReference>
<organism evidence="13 14">
    <name type="scientific">Rhodococcoides trifolii</name>
    <dbReference type="NCBI Taxonomy" id="908250"/>
    <lineage>
        <taxon>Bacteria</taxon>
        <taxon>Bacillati</taxon>
        <taxon>Actinomycetota</taxon>
        <taxon>Actinomycetes</taxon>
        <taxon>Mycobacteriales</taxon>
        <taxon>Nocardiaceae</taxon>
        <taxon>Rhodococcoides</taxon>
    </lineage>
</organism>
<evidence type="ECO:0000256" key="5">
    <source>
        <dbReference type="ARBA" id="ARBA00023015"/>
    </source>
</evidence>
<dbReference type="InterPro" id="IPR018764">
    <property type="entry name" value="RskA_C"/>
</dbReference>
<dbReference type="PANTHER" id="PTHR37461">
    <property type="entry name" value="ANTI-SIGMA-K FACTOR RSKA"/>
    <property type="match status" value="1"/>
</dbReference>
<evidence type="ECO:0000256" key="2">
    <source>
        <dbReference type="ARBA" id="ARBA00022475"/>
    </source>
</evidence>
<evidence type="ECO:0000256" key="7">
    <source>
        <dbReference type="ARBA" id="ARBA00023163"/>
    </source>
</evidence>
<keyword evidence="6 10" id="KW-0472">Membrane</keyword>
<sequence>MTDDSYVDLADLAHPYAFDAVDAAERAQIEASLRTADASVRADFHATVRDAHETLAVTSAATAIAPPPALRARILDAIGDTTQETASVTSLADHRARRASRLRVVAAAAAIVAVVGVGGVVVSSQLRDSPSETPTSQVLAADDVRTSTANVTGGGTATVKWSRTANAAVVTFDGLASPGPDRVFELWLIEGNSDPRSVGLVPPDSANPDAPQLITGLGQAGTFAVSVEPNGGSPAPTTTPITAVTLDV</sequence>
<comment type="caution">
    <text evidence="13">The sequence shown here is derived from an EMBL/GenBank/DDBJ whole genome shotgun (WGS) entry which is preliminary data.</text>
</comment>
<dbReference type="EMBL" id="BMCU01000002">
    <property type="protein sequence ID" value="GGG08579.1"/>
    <property type="molecule type" value="Genomic_DNA"/>
</dbReference>
<dbReference type="GO" id="GO:0016989">
    <property type="term" value="F:sigma factor antagonist activity"/>
    <property type="evidence" value="ECO:0007669"/>
    <property type="project" value="TreeGrafter"/>
</dbReference>
<keyword evidence="14" id="KW-1185">Reference proteome</keyword>
<evidence type="ECO:0000256" key="9">
    <source>
        <dbReference type="ARBA" id="ARBA00030803"/>
    </source>
</evidence>
<keyword evidence="2" id="KW-1003">Cell membrane</keyword>
<evidence type="ECO:0000256" key="1">
    <source>
        <dbReference type="ARBA" id="ARBA00004162"/>
    </source>
</evidence>
<dbReference type="InterPro" id="IPR051474">
    <property type="entry name" value="Anti-sigma-K/W_factor"/>
</dbReference>
<reference evidence="13" key="1">
    <citation type="journal article" date="2014" name="Int. J. Syst. Evol. Microbiol.">
        <title>Complete genome sequence of Corynebacterium casei LMG S-19264T (=DSM 44701T), isolated from a smear-ripened cheese.</title>
        <authorList>
            <consortium name="US DOE Joint Genome Institute (JGI-PGF)"/>
            <person name="Walter F."/>
            <person name="Albersmeier A."/>
            <person name="Kalinowski J."/>
            <person name="Ruckert C."/>
        </authorList>
    </citation>
    <scope>NUCLEOTIDE SEQUENCE</scope>
    <source>
        <strain evidence="13">CCM 7905</strain>
    </source>
</reference>
<keyword evidence="5" id="KW-0805">Transcription regulation</keyword>
<keyword evidence="4 10" id="KW-1133">Transmembrane helix</keyword>
<gene>
    <name evidence="13" type="ORF">GCM10007304_23350</name>
</gene>
<keyword evidence="7" id="KW-0804">Transcription</keyword>
<dbReference type="PANTHER" id="PTHR37461:SF1">
    <property type="entry name" value="ANTI-SIGMA-K FACTOR RSKA"/>
    <property type="match status" value="1"/>
</dbReference>
<dbReference type="Proteomes" id="UP000654257">
    <property type="component" value="Unassembled WGS sequence"/>
</dbReference>
<dbReference type="Gene3D" id="1.10.10.1320">
    <property type="entry name" value="Anti-sigma factor, zinc-finger domain"/>
    <property type="match status" value="1"/>
</dbReference>